<comment type="caution">
    <text evidence="6">The sequence shown here is derived from an EMBL/GenBank/DDBJ whole genome shotgun (WGS) entry which is preliminary data.</text>
</comment>
<organism evidence="6">
    <name type="scientific">marine sediment metagenome</name>
    <dbReference type="NCBI Taxonomy" id="412755"/>
    <lineage>
        <taxon>unclassified sequences</taxon>
        <taxon>metagenomes</taxon>
        <taxon>ecological metagenomes</taxon>
    </lineage>
</organism>
<gene>
    <name evidence="6" type="ORF">S03H2_24552</name>
</gene>
<evidence type="ECO:0000256" key="4">
    <source>
        <dbReference type="ARBA" id="ARBA00023002"/>
    </source>
</evidence>
<dbReference type="EMBL" id="BARU01013669">
    <property type="protein sequence ID" value="GAH39515.1"/>
    <property type="molecule type" value="Genomic_DNA"/>
</dbReference>
<sequence>MLVAGGGPAGMEAARVAALRGHEVILCEREHKLGGLIPVAAMVKDLELEDLVALVRYLRIQITKLGVTIRLGKEVNLSVIEEFKPDVVILAAGGIPPVAEIPGINSRNVVSGSTLYHRLKNYLRFLGPKALEWLTKGRIQA</sequence>
<feature type="domain" description="FAD/NAD(P)-binding" evidence="5">
    <location>
        <begin position="2"/>
        <end position="110"/>
    </location>
</feature>
<name>X1G3Z4_9ZZZZ</name>
<dbReference type="Pfam" id="PF07992">
    <property type="entry name" value="Pyr_redox_2"/>
    <property type="match status" value="1"/>
</dbReference>
<dbReference type="Gene3D" id="3.40.50.720">
    <property type="entry name" value="NAD(P)-binding Rossmann-like Domain"/>
    <property type="match status" value="1"/>
</dbReference>
<evidence type="ECO:0000256" key="3">
    <source>
        <dbReference type="ARBA" id="ARBA00022643"/>
    </source>
</evidence>
<comment type="cofactor">
    <cofactor evidence="1">
        <name>FMN</name>
        <dbReference type="ChEBI" id="CHEBI:58210"/>
    </cofactor>
</comment>
<keyword evidence="3" id="KW-0288">FMN</keyword>
<dbReference type="InterPro" id="IPR051793">
    <property type="entry name" value="NADH:flavin_oxidoreductase"/>
</dbReference>
<evidence type="ECO:0000256" key="1">
    <source>
        <dbReference type="ARBA" id="ARBA00001917"/>
    </source>
</evidence>
<dbReference type="GO" id="GO:0016491">
    <property type="term" value="F:oxidoreductase activity"/>
    <property type="evidence" value="ECO:0007669"/>
    <property type="project" value="UniProtKB-KW"/>
</dbReference>
<dbReference type="PANTHER" id="PTHR42917">
    <property type="entry name" value="2,4-DIENOYL-COA REDUCTASE"/>
    <property type="match status" value="1"/>
</dbReference>
<evidence type="ECO:0000259" key="5">
    <source>
        <dbReference type="Pfam" id="PF07992"/>
    </source>
</evidence>
<reference evidence="6" key="1">
    <citation type="journal article" date="2014" name="Front. Microbiol.">
        <title>High frequency of phylogenetically diverse reductive dehalogenase-homologous genes in deep subseafloor sedimentary metagenomes.</title>
        <authorList>
            <person name="Kawai M."/>
            <person name="Futagami T."/>
            <person name="Toyoda A."/>
            <person name="Takaki Y."/>
            <person name="Nishi S."/>
            <person name="Hori S."/>
            <person name="Arai W."/>
            <person name="Tsubouchi T."/>
            <person name="Morono Y."/>
            <person name="Uchiyama I."/>
            <person name="Ito T."/>
            <person name="Fujiyama A."/>
            <person name="Inagaki F."/>
            <person name="Takami H."/>
        </authorList>
    </citation>
    <scope>NUCLEOTIDE SEQUENCE</scope>
    <source>
        <strain evidence="6">Expedition CK06-06</strain>
    </source>
</reference>
<evidence type="ECO:0000313" key="6">
    <source>
        <dbReference type="EMBL" id="GAH39515.1"/>
    </source>
</evidence>
<keyword evidence="4" id="KW-0560">Oxidoreductase</keyword>
<evidence type="ECO:0000256" key="2">
    <source>
        <dbReference type="ARBA" id="ARBA00022630"/>
    </source>
</evidence>
<protein>
    <recommendedName>
        <fullName evidence="5">FAD/NAD(P)-binding domain-containing protein</fullName>
    </recommendedName>
</protein>
<dbReference type="InterPro" id="IPR023753">
    <property type="entry name" value="FAD/NAD-binding_dom"/>
</dbReference>
<dbReference type="PRINTS" id="PR00368">
    <property type="entry name" value="FADPNR"/>
</dbReference>
<accession>X1G3Z4</accession>
<dbReference type="AlphaFoldDB" id="X1G3Z4"/>
<feature type="non-terminal residue" evidence="6">
    <location>
        <position position="141"/>
    </location>
</feature>
<keyword evidence="2" id="KW-0285">Flavoprotein</keyword>
<dbReference type="PANTHER" id="PTHR42917:SF2">
    <property type="entry name" value="2,4-DIENOYL-COA REDUCTASE [(2E)-ENOYL-COA-PRODUCING]"/>
    <property type="match status" value="1"/>
</dbReference>
<dbReference type="SUPFAM" id="SSF51971">
    <property type="entry name" value="Nucleotide-binding domain"/>
    <property type="match status" value="1"/>
</dbReference>
<proteinExistence type="predicted"/>